<dbReference type="InterPro" id="IPR037914">
    <property type="entry name" value="SpoVT-AbrB_sf"/>
</dbReference>
<evidence type="ECO:0000313" key="1">
    <source>
        <dbReference type="EMBL" id="MFC5474747.1"/>
    </source>
</evidence>
<dbReference type="PANTHER" id="PTHR37550:SF3">
    <property type="entry name" value="ANTITOXIN VAPB1"/>
    <property type="match status" value="1"/>
</dbReference>
<dbReference type="NCBIfam" id="NF040493">
    <property type="entry name" value="TA_anti_VapB"/>
    <property type="match status" value="1"/>
</dbReference>
<dbReference type="InterPro" id="IPR047976">
    <property type="entry name" value="Anti_VapB2-like"/>
</dbReference>
<dbReference type="Proteomes" id="UP001596045">
    <property type="component" value="Unassembled WGS sequence"/>
</dbReference>
<organism evidence="1 2">
    <name type="scientific">Paraherbaspirillum soli</name>
    <dbReference type="NCBI Taxonomy" id="631222"/>
    <lineage>
        <taxon>Bacteria</taxon>
        <taxon>Pseudomonadati</taxon>
        <taxon>Pseudomonadota</taxon>
        <taxon>Betaproteobacteria</taxon>
        <taxon>Burkholderiales</taxon>
        <taxon>Oxalobacteraceae</taxon>
        <taxon>Paraherbaspirillum</taxon>
    </lineage>
</organism>
<dbReference type="EMBL" id="JBHSMT010000023">
    <property type="protein sequence ID" value="MFC5474747.1"/>
    <property type="molecule type" value="Genomic_DNA"/>
</dbReference>
<dbReference type="RefSeq" id="WP_378997857.1">
    <property type="nucleotide sequence ID" value="NZ_JBHSMT010000023.1"/>
</dbReference>
<keyword evidence="2" id="KW-1185">Reference proteome</keyword>
<dbReference type="Gene3D" id="2.10.260.10">
    <property type="match status" value="1"/>
</dbReference>
<name>A0ABW0MCE6_9BURK</name>
<sequence length="77" mass="8939">MVQSTIFVNNRSQAVRLPAELRFPDNVKKVTVRAVGRERVIAPLMNTWDSFFIGYESVTDDFMTERAEQTQQERGLF</sequence>
<dbReference type="InterPro" id="IPR051734">
    <property type="entry name" value="VapB_TA_antitoxins"/>
</dbReference>
<dbReference type="PANTHER" id="PTHR37550">
    <property type="entry name" value="ANTITOXIN VAPB1"/>
    <property type="match status" value="1"/>
</dbReference>
<reference evidence="2" key="1">
    <citation type="journal article" date="2019" name="Int. J. Syst. Evol. Microbiol.">
        <title>The Global Catalogue of Microorganisms (GCM) 10K type strain sequencing project: providing services to taxonomists for standard genome sequencing and annotation.</title>
        <authorList>
            <consortium name="The Broad Institute Genomics Platform"/>
            <consortium name="The Broad Institute Genome Sequencing Center for Infectious Disease"/>
            <person name="Wu L."/>
            <person name="Ma J."/>
        </authorList>
    </citation>
    <scope>NUCLEOTIDE SEQUENCE [LARGE SCALE GENOMIC DNA]</scope>
    <source>
        <strain evidence="2">JCM 17066</strain>
    </source>
</reference>
<dbReference type="SUPFAM" id="SSF89447">
    <property type="entry name" value="AbrB/MazE/MraZ-like"/>
    <property type="match status" value="1"/>
</dbReference>
<comment type="caution">
    <text evidence="1">The sequence shown here is derived from an EMBL/GenBank/DDBJ whole genome shotgun (WGS) entry which is preliminary data.</text>
</comment>
<protein>
    <submittedName>
        <fullName evidence="1">Type II toxin-antitoxin system VapB family antitoxin</fullName>
    </submittedName>
</protein>
<gene>
    <name evidence="1" type="primary">vapB</name>
    <name evidence="1" type="ORF">ACFPM8_12355</name>
</gene>
<evidence type="ECO:0000313" key="2">
    <source>
        <dbReference type="Proteomes" id="UP001596045"/>
    </source>
</evidence>
<accession>A0ABW0MCE6</accession>
<proteinExistence type="predicted"/>